<reference evidence="13" key="1">
    <citation type="submission" date="2023-07" db="EMBL/GenBank/DDBJ databases">
        <title>Bird 10,000 Genomes (B10K) Project - Family phase.</title>
        <authorList>
            <person name="Zhang G."/>
        </authorList>
    </citation>
    <scope>NUCLEOTIDE SEQUENCE [LARGE SCALE GENOMIC DNA]</scope>
</reference>
<organism evidence="12 13">
    <name type="scientific">Nothocercus nigrocapillus</name>
    <dbReference type="NCBI Taxonomy" id="1977171"/>
    <lineage>
        <taxon>Eukaryota</taxon>
        <taxon>Metazoa</taxon>
        <taxon>Chordata</taxon>
        <taxon>Craniata</taxon>
        <taxon>Vertebrata</taxon>
        <taxon>Euteleostomi</taxon>
        <taxon>Archelosauria</taxon>
        <taxon>Archosauria</taxon>
        <taxon>Dinosauria</taxon>
        <taxon>Saurischia</taxon>
        <taxon>Theropoda</taxon>
        <taxon>Coelurosauria</taxon>
        <taxon>Aves</taxon>
        <taxon>Palaeognathae</taxon>
        <taxon>Tinamiformes</taxon>
        <taxon>Tinamidae</taxon>
        <taxon>Nothocercus</taxon>
    </lineage>
</organism>
<dbReference type="GO" id="GO:0051455">
    <property type="term" value="P:spindle attachment to meiosis I kinetochore"/>
    <property type="evidence" value="ECO:0007669"/>
    <property type="project" value="TreeGrafter"/>
</dbReference>
<dbReference type="InterPro" id="IPR011051">
    <property type="entry name" value="RmlC_Cupin_sf"/>
</dbReference>
<evidence type="ECO:0000256" key="2">
    <source>
        <dbReference type="ARBA" id="ARBA00010291"/>
    </source>
</evidence>
<evidence type="ECO:0000256" key="3">
    <source>
        <dbReference type="ARBA" id="ARBA00023125"/>
    </source>
</evidence>
<keyword evidence="13" id="KW-1185">Reference proteome</keyword>
<evidence type="ECO:0000256" key="7">
    <source>
        <dbReference type="ARBA" id="ARBA00068530"/>
    </source>
</evidence>
<dbReference type="InterPro" id="IPR025974">
    <property type="entry name" value="Mif2/CENP-C_cupin"/>
</dbReference>
<dbReference type="InterPro" id="IPR028386">
    <property type="entry name" value="CENP-C/Mif2/cnp3"/>
</dbReference>
<dbReference type="Proteomes" id="UP000661971">
    <property type="component" value="Unassembled WGS sequence"/>
</dbReference>
<feature type="compositionally biased region" description="Polar residues" evidence="10">
    <location>
        <begin position="306"/>
        <end position="317"/>
    </location>
</feature>
<evidence type="ECO:0000313" key="13">
    <source>
        <dbReference type="Proteomes" id="UP000661971"/>
    </source>
</evidence>
<evidence type="ECO:0000256" key="8">
    <source>
        <dbReference type="ARBA" id="ARBA00082151"/>
    </source>
</evidence>
<dbReference type="GO" id="GO:0019237">
    <property type="term" value="F:centromeric DNA binding"/>
    <property type="evidence" value="ECO:0007669"/>
    <property type="project" value="InterPro"/>
</dbReference>
<comment type="subunit">
    <text evidence="6">Oligomer. Component of the CENPA-NAC complex, at least composed of CENPA, CENPC, CENPH, CENPM, CENPN, CENPT and CENPU. The CENPA-NAC complex interacts with the CENPA-CAD complex, composed of CENPI, CENPK, CENPL, CENPO, CENPP, CENPQ, CENPR and CENPS. Binds to DAXX. Interacts with DNMT3B. Interacts directly with CENPA. Identified in a centromere complex containing histones H2A, H2B and H4, and at least CENPA, CENPB, CENPC, CENPT, CENPN, HJURP, SUPT16H, SSRP1 and RSF1. Interacts with MEIKIN.</text>
</comment>
<feature type="compositionally biased region" description="Basic residues" evidence="10">
    <location>
        <begin position="328"/>
        <end position="339"/>
    </location>
</feature>
<evidence type="ECO:0000256" key="10">
    <source>
        <dbReference type="SAM" id="MobiDB-lite"/>
    </source>
</evidence>
<feature type="region of interest" description="Disordered" evidence="10">
    <location>
        <begin position="1"/>
        <end position="339"/>
    </location>
</feature>
<feature type="domain" description="Mif2/CENP-C cupin" evidence="11">
    <location>
        <begin position="500"/>
        <end position="582"/>
    </location>
</feature>
<dbReference type="PANTHER" id="PTHR16684:SF11">
    <property type="entry name" value="CENTROMERE PROTEIN C"/>
    <property type="match status" value="1"/>
</dbReference>
<evidence type="ECO:0000256" key="1">
    <source>
        <dbReference type="ARBA" id="ARBA00004123"/>
    </source>
</evidence>
<evidence type="ECO:0000256" key="9">
    <source>
        <dbReference type="ARBA" id="ARBA00083562"/>
    </source>
</evidence>
<feature type="compositionally biased region" description="Polar residues" evidence="10">
    <location>
        <begin position="133"/>
        <end position="147"/>
    </location>
</feature>
<feature type="compositionally biased region" description="Basic and acidic residues" evidence="10">
    <location>
        <begin position="63"/>
        <end position="78"/>
    </location>
</feature>
<dbReference type="GO" id="GO:0005721">
    <property type="term" value="C:pericentric heterochromatin"/>
    <property type="evidence" value="ECO:0007669"/>
    <property type="project" value="UniProtKB-ARBA"/>
</dbReference>
<proteinExistence type="inferred from homology"/>
<evidence type="ECO:0000256" key="5">
    <source>
        <dbReference type="ARBA" id="ARBA00053516"/>
    </source>
</evidence>
<dbReference type="Gene3D" id="2.60.120.10">
    <property type="entry name" value="Jelly Rolls"/>
    <property type="match status" value="1"/>
</dbReference>
<feature type="compositionally biased region" description="Basic and acidic residues" evidence="10">
    <location>
        <begin position="28"/>
        <end position="51"/>
    </location>
</feature>
<feature type="compositionally biased region" description="Basic and acidic residues" evidence="10">
    <location>
        <begin position="86"/>
        <end position="104"/>
    </location>
</feature>
<feature type="compositionally biased region" description="Basic and acidic residues" evidence="10">
    <location>
        <begin position="159"/>
        <end position="173"/>
    </location>
</feature>
<keyword evidence="4" id="KW-0539">Nucleus</keyword>
<dbReference type="EMBL" id="WBNA01000289">
    <property type="protein sequence ID" value="NXD15151.1"/>
    <property type="molecule type" value="Genomic_DNA"/>
</dbReference>
<evidence type="ECO:0000256" key="6">
    <source>
        <dbReference type="ARBA" id="ARBA00064952"/>
    </source>
</evidence>
<dbReference type="SUPFAM" id="SSF51182">
    <property type="entry name" value="RmlC-like cupins"/>
    <property type="match status" value="1"/>
</dbReference>
<dbReference type="Pfam" id="PF11699">
    <property type="entry name" value="CENP-C_C"/>
    <property type="match status" value="1"/>
</dbReference>
<feature type="compositionally biased region" description="Polar residues" evidence="10">
    <location>
        <begin position="113"/>
        <end position="126"/>
    </location>
</feature>
<feature type="compositionally biased region" description="Polar residues" evidence="10">
    <location>
        <begin position="224"/>
        <end position="234"/>
    </location>
</feature>
<feature type="compositionally biased region" description="Basic residues" evidence="10">
    <location>
        <begin position="281"/>
        <end position="297"/>
    </location>
</feature>
<name>A0A851TH60_9AVES</name>
<comment type="similarity">
    <text evidence="2">Belongs to the CENP-C/MIF2 family.</text>
</comment>
<dbReference type="GO" id="GO:0051315">
    <property type="term" value="P:attachment of mitotic spindle microtubules to kinetochore"/>
    <property type="evidence" value="ECO:0007669"/>
    <property type="project" value="TreeGrafter"/>
</dbReference>
<evidence type="ECO:0000259" key="11">
    <source>
        <dbReference type="Pfam" id="PF11699"/>
    </source>
</evidence>
<dbReference type="GO" id="GO:0005634">
    <property type="term" value="C:nucleus"/>
    <property type="evidence" value="ECO:0007669"/>
    <property type="project" value="UniProtKB-SubCell"/>
</dbReference>
<dbReference type="GO" id="GO:0051382">
    <property type="term" value="P:kinetochore assembly"/>
    <property type="evidence" value="ECO:0007669"/>
    <property type="project" value="InterPro"/>
</dbReference>
<feature type="non-terminal residue" evidence="12">
    <location>
        <position position="584"/>
    </location>
</feature>
<evidence type="ECO:0000256" key="4">
    <source>
        <dbReference type="ARBA" id="ARBA00023242"/>
    </source>
</evidence>
<protein>
    <recommendedName>
        <fullName evidence="7">Centromere protein C</fullName>
    </recommendedName>
    <alternativeName>
        <fullName evidence="8">Centromere autoantigen C</fullName>
    </alternativeName>
    <alternativeName>
        <fullName evidence="9">Centromere protein C 1</fullName>
    </alternativeName>
</protein>
<comment type="subcellular location">
    <subcellularLocation>
        <location evidence="1">Nucleus</location>
    </subcellularLocation>
</comment>
<dbReference type="AlphaFoldDB" id="A0A851TH60"/>
<comment type="function">
    <text evidence="5">Component of the CENPA-NAC (nucleosome-associated) complex, a complex that plays a central role in assembly of kinetochore proteins, mitotic progression and chromosome segregation. The CENPA-NAC complex recruits the CENPA-CAD (nucleosome distal) complex and may be involved in incorporation of newly synthesized CENPA into centromeres. CENPC recruits DNA methylation and DNMT3B to both centromeric and pericentromeric satellite repeats and regulates the histone code in these regions.</text>
</comment>
<dbReference type="GO" id="GO:0000776">
    <property type="term" value="C:kinetochore"/>
    <property type="evidence" value="ECO:0007669"/>
    <property type="project" value="InterPro"/>
</dbReference>
<dbReference type="FunFam" id="2.60.120.10:FF:000033">
    <property type="entry name" value="Centromere protein C 1"/>
    <property type="match status" value="1"/>
</dbReference>
<accession>A0A851TH60</accession>
<dbReference type="InterPro" id="IPR014710">
    <property type="entry name" value="RmlC-like_jellyroll"/>
</dbReference>
<gene>
    <name evidence="12" type="primary">Cenpc</name>
    <name evidence="12" type="ORF">NOTNIG_R00613</name>
</gene>
<feature type="compositionally biased region" description="Basic and acidic residues" evidence="10">
    <location>
        <begin position="7"/>
        <end position="21"/>
    </location>
</feature>
<sequence>ERQKTERKKDKNRKVQSEAPDKQQMPDLDVRVQPDFRSASESETASSDKKGKVLKSQRQTSTHTEKTKKEALRQDSPKQRRGTSWKPEDKELSGLDKKASEAERCKKRVMPSEDSSMLSAGDQQELQPRKSFKSSNYKQSNLRTSQHLVPRKQNVKQKLSKDTVSKKLAESTRKKMKASGKKSSNRELLLPTVESSEHKLDEEGLERESVDLNEVFSSPLHLKLQTSKTQNLANSEKRKTVLHPLESLGSASNKTPVKAKEPLWNPIATVQNSEKRSSAKTVRKKPEKIHHKAHKNVRSNSDDIEPQNTVDSESSFVQDEVEKNPKPSNKKSNKRKRNMQHGSHEGFFFFLNAFSDSSEDMNYQINNLLSNKIARHKIVMPSNTPNVRRTKRIRLRPLEYWRGERVNYTVRPSGISLVISGIVCPETEPRRKIKRKKQCLLCWSFFSSGSEIAVNLDQTLADISKPTVVVDPITNKEVLLECINAGKRHSCFFKDESIEIYKNLNTSDFAMGKLVLKPLKEKGHQFVHMDTIAFHILQGKIVLTLHKTSYYLTTGDFFYVPAGNGYNIRNILNEESILLFTQLK</sequence>
<feature type="non-terminal residue" evidence="12">
    <location>
        <position position="1"/>
    </location>
</feature>
<evidence type="ECO:0000313" key="12">
    <source>
        <dbReference type="EMBL" id="NXD15151.1"/>
    </source>
</evidence>
<dbReference type="PANTHER" id="PTHR16684">
    <property type="entry name" value="CENTROMERE PROTEIN C"/>
    <property type="match status" value="1"/>
</dbReference>
<feature type="compositionally biased region" description="Basic and acidic residues" evidence="10">
    <location>
        <begin position="195"/>
        <end position="210"/>
    </location>
</feature>
<comment type="caution">
    <text evidence="12">The sequence shown here is derived from an EMBL/GenBank/DDBJ whole genome shotgun (WGS) entry which is preliminary data.</text>
</comment>
<keyword evidence="3" id="KW-0238">DNA-binding</keyword>